<dbReference type="GO" id="GO:0005840">
    <property type="term" value="C:ribosome"/>
    <property type="evidence" value="ECO:0007669"/>
    <property type="project" value="UniProtKB-KW"/>
</dbReference>
<evidence type="ECO:0000256" key="3">
    <source>
        <dbReference type="ARBA" id="ARBA00022980"/>
    </source>
</evidence>
<comment type="function">
    <text evidence="1 6">Forms part of the ribosomal stalk, playing a central role in the interaction of the ribosome with GTP-bound translation factors.</text>
</comment>
<dbReference type="Pfam" id="PF00466">
    <property type="entry name" value="Ribosomal_L10"/>
    <property type="match status" value="1"/>
</dbReference>
<keyword evidence="4 6" id="KW-0687">Ribonucleoprotein</keyword>
<sequence length="172" mass="19243">MALNLDEKKNIAIKINQIVKKSLSVVLASSRNISVNKINALRKISRQENVFLYVIKNTLLKISLKNTQLECLNRKISGPTIIGCSLDHPGSAAKIFRKFSQKNKNFKITTAAMHNKILSKTEIIDLANLPNLKEAIAKFIFTIKNATIGKLFSILLQITKENNIKINTTVVN</sequence>
<dbReference type="InterPro" id="IPR022973">
    <property type="entry name" value="Ribosomal_uL10_bac"/>
</dbReference>
<organism evidence="7 8">
    <name type="scientific">Buchnera aphidicola</name>
    <name type="common">Sarucallis kahawaluokalani</name>
    <dbReference type="NCBI Taxonomy" id="1241878"/>
    <lineage>
        <taxon>Bacteria</taxon>
        <taxon>Pseudomonadati</taxon>
        <taxon>Pseudomonadota</taxon>
        <taxon>Gammaproteobacteria</taxon>
        <taxon>Enterobacterales</taxon>
        <taxon>Erwiniaceae</taxon>
        <taxon>Buchnera</taxon>
    </lineage>
</organism>
<name>A0A4D6YJ09_9GAMM</name>
<comment type="similarity">
    <text evidence="2 6">Belongs to the universal ribosomal protein uL10 family.</text>
</comment>
<accession>A0A4D6YJ09</accession>
<evidence type="ECO:0000256" key="5">
    <source>
        <dbReference type="ARBA" id="ARBA00035202"/>
    </source>
</evidence>
<evidence type="ECO:0000313" key="8">
    <source>
        <dbReference type="Proteomes" id="UP000298685"/>
    </source>
</evidence>
<dbReference type="CDD" id="cd05797">
    <property type="entry name" value="Ribosomal_L10"/>
    <property type="match status" value="1"/>
</dbReference>
<dbReference type="OrthoDB" id="9808307at2"/>
<evidence type="ECO:0000313" key="7">
    <source>
        <dbReference type="EMBL" id="QCI25840.1"/>
    </source>
</evidence>
<dbReference type="GO" id="GO:0070180">
    <property type="term" value="F:large ribosomal subunit rRNA binding"/>
    <property type="evidence" value="ECO:0007669"/>
    <property type="project" value="UniProtKB-UniRule"/>
</dbReference>
<gene>
    <name evidence="6" type="primary">rplJ</name>
    <name evidence="7" type="ORF">D9V78_00150</name>
</gene>
<reference evidence="7 8" key="1">
    <citation type="submission" date="2018-10" db="EMBL/GenBank/DDBJ databases">
        <title>Comparative functional genomics of the obligate endosymbiont Buchnera aphidicola.</title>
        <authorList>
            <person name="Chong R.A."/>
        </authorList>
    </citation>
    <scope>NUCLEOTIDE SEQUENCE [LARGE SCALE GENOMIC DNA]</scope>
    <source>
        <strain evidence="7 8">Ska</strain>
    </source>
</reference>
<dbReference type="RefSeq" id="WP_158350247.1">
    <property type="nucleotide sequence ID" value="NZ_CP032999.1"/>
</dbReference>
<protein>
    <recommendedName>
        <fullName evidence="5 6">Large ribosomal subunit protein uL10</fullName>
    </recommendedName>
</protein>
<dbReference type="EMBL" id="CP032999">
    <property type="protein sequence ID" value="QCI25840.1"/>
    <property type="molecule type" value="Genomic_DNA"/>
</dbReference>
<comment type="subunit">
    <text evidence="6">Part of the ribosomal stalk of the 50S ribosomal subunit. The N-terminus interacts with L11 and the large rRNA to form the base of the stalk. The C-terminus forms an elongated spine to which L12 dimers bind in a sequential fashion forming a multimeric L10(L12)X complex.</text>
</comment>
<dbReference type="PANTHER" id="PTHR11560">
    <property type="entry name" value="39S RIBOSOMAL PROTEIN L10, MITOCHONDRIAL"/>
    <property type="match status" value="1"/>
</dbReference>
<evidence type="ECO:0000256" key="4">
    <source>
        <dbReference type="ARBA" id="ARBA00023274"/>
    </source>
</evidence>
<dbReference type="InterPro" id="IPR001790">
    <property type="entry name" value="Ribosomal_uL10"/>
</dbReference>
<dbReference type="HAMAP" id="MF_00362">
    <property type="entry name" value="Ribosomal_uL10"/>
    <property type="match status" value="1"/>
</dbReference>
<evidence type="ECO:0000256" key="6">
    <source>
        <dbReference type="HAMAP-Rule" id="MF_00362"/>
    </source>
</evidence>
<dbReference type="GO" id="GO:0006412">
    <property type="term" value="P:translation"/>
    <property type="evidence" value="ECO:0007669"/>
    <property type="project" value="UniProtKB-UniRule"/>
</dbReference>
<dbReference type="Proteomes" id="UP000298685">
    <property type="component" value="Chromosome"/>
</dbReference>
<evidence type="ECO:0000256" key="1">
    <source>
        <dbReference type="ARBA" id="ARBA00002633"/>
    </source>
</evidence>
<keyword evidence="6" id="KW-0694">RNA-binding</keyword>
<keyword evidence="6" id="KW-0699">rRNA-binding</keyword>
<dbReference type="InterPro" id="IPR043141">
    <property type="entry name" value="Ribosomal_uL10-like_sf"/>
</dbReference>
<dbReference type="Gene3D" id="3.30.70.1730">
    <property type="match status" value="1"/>
</dbReference>
<evidence type="ECO:0000256" key="2">
    <source>
        <dbReference type="ARBA" id="ARBA00008889"/>
    </source>
</evidence>
<dbReference type="AlphaFoldDB" id="A0A4D6YJ09"/>
<dbReference type="GO" id="GO:1990904">
    <property type="term" value="C:ribonucleoprotein complex"/>
    <property type="evidence" value="ECO:0007669"/>
    <property type="project" value="UniProtKB-KW"/>
</dbReference>
<dbReference type="SUPFAM" id="SSF160369">
    <property type="entry name" value="Ribosomal protein L10-like"/>
    <property type="match status" value="1"/>
</dbReference>
<keyword evidence="3 6" id="KW-0689">Ribosomal protein</keyword>
<proteinExistence type="inferred from homology"/>
<dbReference type="NCBIfam" id="NF000955">
    <property type="entry name" value="PRK00099.1-1"/>
    <property type="match status" value="1"/>
</dbReference>
<dbReference type="InterPro" id="IPR047865">
    <property type="entry name" value="Ribosomal_uL10_bac_type"/>
</dbReference>